<name>A0A0C2Z0D4_HEBCY</name>
<dbReference type="EMBL" id="KN831770">
    <property type="protein sequence ID" value="KIM46627.1"/>
    <property type="molecule type" value="Genomic_DNA"/>
</dbReference>
<feature type="region of interest" description="Disordered" evidence="1">
    <location>
        <begin position="244"/>
        <end position="276"/>
    </location>
</feature>
<reference evidence="2 3" key="1">
    <citation type="submission" date="2014-04" db="EMBL/GenBank/DDBJ databases">
        <authorList>
            <consortium name="DOE Joint Genome Institute"/>
            <person name="Kuo A."/>
            <person name="Gay G."/>
            <person name="Dore J."/>
            <person name="Kohler A."/>
            <person name="Nagy L.G."/>
            <person name="Floudas D."/>
            <person name="Copeland A."/>
            <person name="Barry K.W."/>
            <person name="Cichocki N."/>
            <person name="Veneault-Fourrey C."/>
            <person name="LaButti K."/>
            <person name="Lindquist E.A."/>
            <person name="Lipzen A."/>
            <person name="Lundell T."/>
            <person name="Morin E."/>
            <person name="Murat C."/>
            <person name="Sun H."/>
            <person name="Tunlid A."/>
            <person name="Henrissat B."/>
            <person name="Grigoriev I.V."/>
            <person name="Hibbett D.S."/>
            <person name="Martin F."/>
            <person name="Nordberg H.P."/>
            <person name="Cantor M.N."/>
            <person name="Hua S.X."/>
        </authorList>
    </citation>
    <scope>NUCLEOTIDE SEQUENCE [LARGE SCALE GENOMIC DNA]</scope>
    <source>
        <strain evidence="3">h7</strain>
    </source>
</reference>
<organism evidence="2 3">
    <name type="scientific">Hebeloma cylindrosporum</name>
    <dbReference type="NCBI Taxonomy" id="76867"/>
    <lineage>
        <taxon>Eukaryota</taxon>
        <taxon>Fungi</taxon>
        <taxon>Dikarya</taxon>
        <taxon>Basidiomycota</taxon>
        <taxon>Agaricomycotina</taxon>
        <taxon>Agaricomycetes</taxon>
        <taxon>Agaricomycetidae</taxon>
        <taxon>Agaricales</taxon>
        <taxon>Agaricineae</taxon>
        <taxon>Hymenogastraceae</taxon>
        <taxon>Hebeloma</taxon>
    </lineage>
</organism>
<evidence type="ECO:0000256" key="1">
    <source>
        <dbReference type="SAM" id="MobiDB-lite"/>
    </source>
</evidence>
<evidence type="ECO:0000313" key="3">
    <source>
        <dbReference type="Proteomes" id="UP000053424"/>
    </source>
</evidence>
<protein>
    <submittedName>
        <fullName evidence="2">Uncharacterized protein</fullName>
    </submittedName>
</protein>
<accession>A0A0C2Z0D4</accession>
<keyword evidence="3" id="KW-1185">Reference proteome</keyword>
<dbReference type="AlphaFoldDB" id="A0A0C2Z0D4"/>
<dbReference type="Proteomes" id="UP000053424">
    <property type="component" value="Unassembled WGS sequence"/>
</dbReference>
<reference evidence="3" key="2">
    <citation type="submission" date="2015-01" db="EMBL/GenBank/DDBJ databases">
        <title>Evolutionary Origins and Diversification of the Mycorrhizal Mutualists.</title>
        <authorList>
            <consortium name="DOE Joint Genome Institute"/>
            <consortium name="Mycorrhizal Genomics Consortium"/>
            <person name="Kohler A."/>
            <person name="Kuo A."/>
            <person name="Nagy L.G."/>
            <person name="Floudas D."/>
            <person name="Copeland A."/>
            <person name="Barry K.W."/>
            <person name="Cichocki N."/>
            <person name="Veneault-Fourrey C."/>
            <person name="LaButti K."/>
            <person name="Lindquist E.A."/>
            <person name="Lipzen A."/>
            <person name="Lundell T."/>
            <person name="Morin E."/>
            <person name="Murat C."/>
            <person name="Riley R."/>
            <person name="Ohm R."/>
            <person name="Sun H."/>
            <person name="Tunlid A."/>
            <person name="Henrissat B."/>
            <person name="Grigoriev I.V."/>
            <person name="Hibbett D.S."/>
            <person name="Martin F."/>
        </authorList>
    </citation>
    <scope>NUCLEOTIDE SEQUENCE [LARGE SCALE GENOMIC DNA]</scope>
    <source>
        <strain evidence="3">h7</strain>
    </source>
</reference>
<sequence>MSGALTDIQRRLLKEARDKLLQSGGSVEEYSLLFREGPSSRVFLSPQPFIPTPNVALDPAQHTGAHYSYQPVISTSQPSAFPFTSQVSGGMDDTGVEIHQPPNLNTIPPPGPAPVPTEAWTAATEDASNSGEMDPHHPPELSLGTVTQRPSVAEKLHVDLSANANARAILLRHQAPAVLLNGSNFNRLSTDSFSADSQHQVVNHQNNLASAGSTFFLDQQHMVTNVTQGAVADENTRLSLPAKTTTRGQNQQNPHNHSSMVSSNIGGVRTARRTRRLQSTPISRPGMKWPRFFKDGSIVCDGWTAAYLSKRRMTSKLIAKTITAFPGPTGSKFSANGVDVPQ</sequence>
<dbReference type="HOGENOM" id="CLU_811475_0_0_1"/>
<proteinExistence type="predicted"/>
<feature type="compositionally biased region" description="Polar residues" evidence="1">
    <location>
        <begin position="244"/>
        <end position="265"/>
    </location>
</feature>
<gene>
    <name evidence="2" type="ORF">M413DRAFT_23017</name>
</gene>
<evidence type="ECO:0000313" key="2">
    <source>
        <dbReference type="EMBL" id="KIM46627.1"/>
    </source>
</evidence>